<comment type="caution">
    <text evidence="1">The sequence shown here is derived from an EMBL/GenBank/DDBJ whole genome shotgun (WGS) entry which is preliminary data.</text>
</comment>
<reference evidence="1 2" key="1">
    <citation type="submission" date="2021-06" db="EMBL/GenBank/DDBJ databases">
        <authorList>
            <person name="Kallberg Y."/>
            <person name="Tangrot J."/>
            <person name="Rosling A."/>
        </authorList>
    </citation>
    <scope>NUCLEOTIDE SEQUENCE [LARGE SCALE GENOMIC DNA]</scope>
    <source>
        <strain evidence="1 2">120-4 pot B 10/14</strain>
    </source>
</reference>
<dbReference type="EMBL" id="CAJVQB010030845">
    <property type="protein sequence ID" value="CAG8816123.1"/>
    <property type="molecule type" value="Genomic_DNA"/>
</dbReference>
<accession>A0ABN7W4W0</accession>
<organism evidence="1 2">
    <name type="scientific">Gigaspora margarita</name>
    <dbReference type="NCBI Taxonomy" id="4874"/>
    <lineage>
        <taxon>Eukaryota</taxon>
        <taxon>Fungi</taxon>
        <taxon>Fungi incertae sedis</taxon>
        <taxon>Mucoromycota</taxon>
        <taxon>Glomeromycotina</taxon>
        <taxon>Glomeromycetes</taxon>
        <taxon>Diversisporales</taxon>
        <taxon>Gigasporaceae</taxon>
        <taxon>Gigaspora</taxon>
    </lineage>
</organism>
<keyword evidence="2" id="KW-1185">Reference proteome</keyword>
<proteinExistence type="predicted"/>
<protein>
    <submittedName>
        <fullName evidence="1">27313_t:CDS:1</fullName>
    </submittedName>
</protein>
<dbReference type="Proteomes" id="UP000789901">
    <property type="component" value="Unassembled WGS sequence"/>
</dbReference>
<evidence type="ECO:0000313" key="1">
    <source>
        <dbReference type="EMBL" id="CAG8816123.1"/>
    </source>
</evidence>
<feature type="non-terminal residue" evidence="1">
    <location>
        <position position="121"/>
    </location>
</feature>
<sequence length="121" mass="13766">LNISLLIVKLRKMIKIENEKETDNLTITITAYEIHIETDPEAEIIIIEIETIIIEIEAVRKIEITEMTKMTTTLEVVIDLLTLLGDPLIVPPHLTTEMLIILMELLLPLPVPQPEIVPKKP</sequence>
<evidence type="ECO:0000313" key="2">
    <source>
        <dbReference type="Proteomes" id="UP000789901"/>
    </source>
</evidence>
<name>A0ABN7W4W0_GIGMA</name>
<feature type="non-terminal residue" evidence="1">
    <location>
        <position position="1"/>
    </location>
</feature>
<gene>
    <name evidence="1" type="ORF">GMARGA_LOCUS26457</name>
</gene>